<keyword evidence="10 14" id="KW-0234">DNA repair</keyword>
<dbReference type="InterPro" id="IPR027421">
    <property type="entry name" value="DNA_pol_lamdba_lyase_dom_sf"/>
</dbReference>
<dbReference type="InParanoid" id="A0A1Y2E309"/>
<dbReference type="STRING" id="1141098.A0A1Y2E309"/>
<keyword evidence="6" id="KW-0235">DNA replication</keyword>
<dbReference type="Gene3D" id="1.10.150.20">
    <property type="entry name" value="5' to 3' exonuclease, C-terminal subdomain"/>
    <property type="match status" value="1"/>
</dbReference>
<evidence type="ECO:0000259" key="16">
    <source>
        <dbReference type="SMART" id="SM00483"/>
    </source>
</evidence>
<dbReference type="PANTHER" id="PTHR11276:SF28">
    <property type="entry name" value="DNA POLYMERASE LAMBDA"/>
    <property type="match status" value="1"/>
</dbReference>
<feature type="compositionally biased region" description="Polar residues" evidence="15">
    <location>
        <begin position="122"/>
        <end position="143"/>
    </location>
</feature>
<dbReference type="Gene3D" id="3.30.210.10">
    <property type="entry name" value="DNA polymerase, thumb domain"/>
    <property type="match status" value="1"/>
</dbReference>
<dbReference type="FunFam" id="1.10.150.110:FF:000005">
    <property type="entry name" value="DNA polymerase POL4"/>
    <property type="match status" value="1"/>
</dbReference>
<evidence type="ECO:0000256" key="4">
    <source>
        <dbReference type="ARBA" id="ARBA00022679"/>
    </source>
</evidence>
<keyword evidence="4 14" id="KW-0808">Transferase</keyword>
<organism evidence="17 18">
    <name type="scientific">Pseudomassariella vexata</name>
    <dbReference type="NCBI Taxonomy" id="1141098"/>
    <lineage>
        <taxon>Eukaryota</taxon>
        <taxon>Fungi</taxon>
        <taxon>Dikarya</taxon>
        <taxon>Ascomycota</taxon>
        <taxon>Pezizomycotina</taxon>
        <taxon>Sordariomycetes</taxon>
        <taxon>Xylariomycetidae</taxon>
        <taxon>Amphisphaeriales</taxon>
        <taxon>Pseudomassariaceae</taxon>
        <taxon>Pseudomassariella</taxon>
    </lineage>
</organism>
<dbReference type="CDD" id="cd00141">
    <property type="entry name" value="NT_POLXc"/>
    <property type="match status" value="1"/>
</dbReference>
<dbReference type="PANTHER" id="PTHR11276">
    <property type="entry name" value="DNA POLYMERASE TYPE-X FAMILY MEMBER"/>
    <property type="match status" value="1"/>
</dbReference>
<dbReference type="InterPro" id="IPR028207">
    <property type="entry name" value="DNA_pol_B_palm_palm"/>
</dbReference>
<keyword evidence="18" id="KW-1185">Reference proteome</keyword>
<dbReference type="Pfam" id="PF14792">
    <property type="entry name" value="DNA_pol_B_palm"/>
    <property type="match status" value="1"/>
</dbReference>
<feature type="compositionally biased region" description="Basic residues" evidence="15">
    <location>
        <begin position="264"/>
        <end position="273"/>
    </location>
</feature>
<comment type="caution">
    <text evidence="17">The sequence shown here is derived from an EMBL/GenBank/DDBJ whole genome shotgun (WGS) entry which is preliminary data.</text>
</comment>
<dbReference type="GO" id="GO:0005634">
    <property type="term" value="C:nucleus"/>
    <property type="evidence" value="ECO:0007669"/>
    <property type="project" value="UniProtKB-SubCell"/>
</dbReference>
<evidence type="ECO:0000256" key="7">
    <source>
        <dbReference type="ARBA" id="ARBA00022723"/>
    </source>
</evidence>
<dbReference type="EC" id="2.7.7.7" evidence="14"/>
<evidence type="ECO:0000256" key="5">
    <source>
        <dbReference type="ARBA" id="ARBA00022695"/>
    </source>
</evidence>
<feature type="region of interest" description="Disordered" evidence="15">
    <location>
        <begin position="113"/>
        <end position="221"/>
    </location>
</feature>
<dbReference type="SUPFAM" id="SSF47802">
    <property type="entry name" value="DNA polymerase beta, N-terminal domain-like"/>
    <property type="match status" value="1"/>
</dbReference>
<feature type="region of interest" description="Disordered" evidence="15">
    <location>
        <begin position="250"/>
        <end position="274"/>
    </location>
</feature>
<keyword evidence="3" id="KW-0237">DNA synthesis</keyword>
<dbReference type="SMART" id="SM00483">
    <property type="entry name" value="POLXc"/>
    <property type="match status" value="1"/>
</dbReference>
<dbReference type="SUPFAM" id="SSF81585">
    <property type="entry name" value="PsbU/PolX domain-like"/>
    <property type="match status" value="1"/>
</dbReference>
<keyword evidence="7" id="KW-0479">Metal-binding</keyword>
<evidence type="ECO:0000256" key="15">
    <source>
        <dbReference type="SAM" id="MobiDB-lite"/>
    </source>
</evidence>
<keyword evidence="8 14" id="KW-0227">DNA damage</keyword>
<protein>
    <recommendedName>
        <fullName evidence="14">DNA polymerase</fullName>
        <ecNumber evidence="14">2.7.7.7</ecNumber>
    </recommendedName>
</protein>
<reference evidence="17 18" key="1">
    <citation type="submission" date="2016-07" db="EMBL/GenBank/DDBJ databases">
        <title>Pervasive Adenine N6-methylation of Active Genes in Fungi.</title>
        <authorList>
            <consortium name="DOE Joint Genome Institute"/>
            <person name="Mondo S.J."/>
            <person name="Dannebaum R.O."/>
            <person name="Kuo R.C."/>
            <person name="Labutti K."/>
            <person name="Haridas S."/>
            <person name="Kuo A."/>
            <person name="Salamov A."/>
            <person name="Ahrendt S.R."/>
            <person name="Lipzen A."/>
            <person name="Sullivan W."/>
            <person name="Andreopoulos W.B."/>
            <person name="Clum A."/>
            <person name="Lindquist E."/>
            <person name="Daum C."/>
            <person name="Ramamoorthy G.K."/>
            <person name="Gryganskyi A."/>
            <person name="Culley D."/>
            <person name="Magnuson J.K."/>
            <person name="James T.Y."/>
            <person name="O'Malley M.A."/>
            <person name="Stajich J.E."/>
            <person name="Spatafora J.W."/>
            <person name="Visel A."/>
            <person name="Grigoriev I.V."/>
        </authorList>
    </citation>
    <scope>NUCLEOTIDE SEQUENCE [LARGE SCALE GENOMIC DNA]</scope>
    <source>
        <strain evidence="17 18">CBS 129021</strain>
    </source>
</reference>
<keyword evidence="9 14" id="KW-0239">DNA-directed DNA polymerase</keyword>
<evidence type="ECO:0000256" key="1">
    <source>
        <dbReference type="ARBA" id="ARBA00004123"/>
    </source>
</evidence>
<dbReference type="SUPFAM" id="SSF81301">
    <property type="entry name" value="Nucleotidyltransferase"/>
    <property type="match status" value="1"/>
</dbReference>
<evidence type="ECO:0000256" key="13">
    <source>
        <dbReference type="PIRSR" id="PIRSR622312-50"/>
    </source>
</evidence>
<dbReference type="SUPFAM" id="SSF52113">
    <property type="entry name" value="BRCT domain"/>
    <property type="match status" value="1"/>
</dbReference>
<feature type="domain" description="DNA-directed DNA polymerase X" evidence="16">
    <location>
        <begin position="301"/>
        <end position="641"/>
    </location>
</feature>
<evidence type="ECO:0000256" key="9">
    <source>
        <dbReference type="ARBA" id="ARBA00022932"/>
    </source>
</evidence>
<comment type="subcellular location">
    <subcellularLocation>
        <location evidence="1 14">Nucleus</location>
    </subcellularLocation>
</comment>
<dbReference type="Gene3D" id="3.40.50.10190">
    <property type="entry name" value="BRCT domain"/>
    <property type="match status" value="1"/>
</dbReference>
<dbReference type="Proteomes" id="UP000193689">
    <property type="component" value="Unassembled WGS sequence"/>
</dbReference>
<dbReference type="InterPro" id="IPR037160">
    <property type="entry name" value="DNA_Pol_thumb_sf"/>
</dbReference>
<evidence type="ECO:0000256" key="10">
    <source>
        <dbReference type="ARBA" id="ARBA00023204"/>
    </source>
</evidence>
<evidence type="ECO:0000256" key="14">
    <source>
        <dbReference type="RuleBase" id="RU366014"/>
    </source>
</evidence>
<comment type="catalytic activity">
    <reaction evidence="12 14">
        <text>DNA(n) + a 2'-deoxyribonucleoside 5'-triphosphate = DNA(n+1) + diphosphate</text>
        <dbReference type="Rhea" id="RHEA:22508"/>
        <dbReference type="Rhea" id="RHEA-COMP:17339"/>
        <dbReference type="Rhea" id="RHEA-COMP:17340"/>
        <dbReference type="ChEBI" id="CHEBI:33019"/>
        <dbReference type="ChEBI" id="CHEBI:61560"/>
        <dbReference type="ChEBI" id="CHEBI:173112"/>
        <dbReference type="EC" id="2.7.7.7"/>
    </reaction>
</comment>
<proteinExistence type="inferred from homology"/>
<feature type="active site" description="Nucleophile; Schiff-base intermediate with DNA; for 5'-dRP lyase activity" evidence="13">
    <location>
        <position position="362"/>
    </location>
</feature>
<dbReference type="AlphaFoldDB" id="A0A1Y2E309"/>
<dbReference type="GeneID" id="63772002"/>
<evidence type="ECO:0000313" key="18">
    <source>
        <dbReference type="Proteomes" id="UP000193689"/>
    </source>
</evidence>
<dbReference type="InterPro" id="IPR022312">
    <property type="entry name" value="DNA_pol_X"/>
</dbReference>
<gene>
    <name evidence="17" type="ORF">BCR38DRAFT_340427</name>
</gene>
<accession>A0A1Y2E309</accession>
<sequence>MIKRKRGGPAFQLVPEAQRCFTGLHFYYIPNDDVNPVRKARIKKAKEHGATWTRGLETATHVIVDKQFTYADIESTLAKAACTTDKIIVNETYPLDCQGYHALVNPDQPHYKVPGFPLADTPQASTSETPADLPGQSQTSEQSLELKPRRNAPLTRAYVPPRATPERNCGSQRSPEPRATQVIPSSLQGKRHNPASPEPDDRAASAKHQSSNSSPPGPEDELTKYMKLARDHFSDFILDDEEEVLATVDGGAETGSSDEERQNKKQRSTKKPVKYADNDVSWQDKFACMKGGTEGSKDSDSPNARTIEVLQSMCDYYSRVNDHWRVNAYRKGIATLRRLNWKVTTYEEAFPLPDIGHRLAQKIEEIATTNRLLRLEYAQQDSVAEVLDQFLKIYGVGLSQANKWISQGFRTIEDLKKQANLTINQRVGIEHYEDLNTRIPRQEVQALGDCVKRAAAAIDPAVELLIGGSYRRGSESSGDIDFIITKTGTTSTDELVPFLDKLVRKLGDDGFLTCTLAALRHSETKSQGSKWHGCCVLPQSDFPGKTDEHRPIWRRIDLLLVPETEFGAAVIYFTGNDIFNRSMRLLASKKGMRLNQRGLYKDVMRGFDRVKLSEGQLIEGKDEEKIFEILGVTWREPHERWC</sequence>
<dbReference type="PRINTS" id="PR00870">
    <property type="entry name" value="DNAPOLXBETA"/>
</dbReference>
<evidence type="ECO:0000313" key="17">
    <source>
        <dbReference type="EMBL" id="ORY65941.1"/>
    </source>
</evidence>
<evidence type="ECO:0000256" key="12">
    <source>
        <dbReference type="ARBA" id="ARBA00049244"/>
    </source>
</evidence>
<dbReference type="InterPro" id="IPR029398">
    <property type="entry name" value="PolB_thumb"/>
</dbReference>
<dbReference type="GO" id="GO:0046872">
    <property type="term" value="F:metal ion binding"/>
    <property type="evidence" value="ECO:0007669"/>
    <property type="project" value="UniProtKB-UniRule"/>
</dbReference>
<dbReference type="Pfam" id="PF14716">
    <property type="entry name" value="HHH_8"/>
    <property type="match status" value="1"/>
</dbReference>
<dbReference type="EMBL" id="MCFJ01000005">
    <property type="protein sequence ID" value="ORY65941.1"/>
    <property type="molecule type" value="Genomic_DNA"/>
</dbReference>
<dbReference type="FunCoup" id="A0A1Y2E309">
    <property type="interactions" value="260"/>
</dbReference>
<dbReference type="InterPro" id="IPR018944">
    <property type="entry name" value="DNA_pol_lambd_fingers_domain"/>
</dbReference>
<dbReference type="RefSeq" id="XP_040716905.1">
    <property type="nucleotide sequence ID" value="XM_040855790.1"/>
</dbReference>
<dbReference type="Pfam" id="PF14791">
    <property type="entry name" value="DNA_pol_B_thumb"/>
    <property type="match status" value="1"/>
</dbReference>
<dbReference type="Pfam" id="PF10391">
    <property type="entry name" value="DNA_pol_lambd_f"/>
    <property type="match status" value="1"/>
</dbReference>
<dbReference type="Gene3D" id="3.30.460.10">
    <property type="entry name" value="Beta Polymerase, domain 2"/>
    <property type="match status" value="1"/>
</dbReference>
<keyword evidence="5 14" id="KW-0548">Nucleotidyltransferase</keyword>
<dbReference type="InterPro" id="IPR002008">
    <property type="entry name" value="DNA_pol_X_beta-like"/>
</dbReference>
<dbReference type="Gene3D" id="1.10.150.110">
    <property type="entry name" value="DNA polymerase beta, N-terminal domain-like"/>
    <property type="match status" value="1"/>
</dbReference>
<dbReference type="InterPro" id="IPR002054">
    <property type="entry name" value="DNA-dir_DNA_pol_X"/>
</dbReference>
<dbReference type="InterPro" id="IPR010996">
    <property type="entry name" value="HHH_MUS81"/>
</dbReference>
<dbReference type="FunFam" id="3.30.210.10:FF:000001">
    <property type="entry name" value="DNA polymerase lambda"/>
    <property type="match status" value="1"/>
</dbReference>
<evidence type="ECO:0000256" key="3">
    <source>
        <dbReference type="ARBA" id="ARBA00022634"/>
    </source>
</evidence>
<comment type="similarity">
    <text evidence="2 14">Belongs to the DNA polymerase type-X family.</text>
</comment>
<evidence type="ECO:0000256" key="11">
    <source>
        <dbReference type="ARBA" id="ARBA00023242"/>
    </source>
</evidence>
<dbReference type="PRINTS" id="PR00869">
    <property type="entry name" value="DNAPOLX"/>
</dbReference>
<dbReference type="InterPro" id="IPR036420">
    <property type="entry name" value="BRCT_dom_sf"/>
</dbReference>
<dbReference type="OrthoDB" id="205514at2759"/>
<comment type="function">
    <text evidence="14">DNA polymerase that functions in several pathways of DNA repair. Involved in base excision repair (BER) responsible for repair of lesions that give rise to abasic (AP) sites in DNA. Also contributes to DNA double-strand break repair by non-homologous end joining and homologous recombination. Has both template-dependent and template-independent (terminal transferase) DNA polymerase activities. Has also a 5'-deoxyribose-5-phosphate lyase (dRP lyase) activity.</text>
</comment>
<evidence type="ECO:0000256" key="6">
    <source>
        <dbReference type="ARBA" id="ARBA00022705"/>
    </source>
</evidence>
<dbReference type="GO" id="GO:0006303">
    <property type="term" value="P:double-strand break repair via nonhomologous end joining"/>
    <property type="evidence" value="ECO:0007669"/>
    <property type="project" value="TreeGrafter"/>
</dbReference>
<dbReference type="FunFam" id="1.10.150.20:FF:000010">
    <property type="entry name" value="DNA polymerase lambda"/>
    <property type="match status" value="1"/>
</dbReference>
<name>A0A1Y2E309_9PEZI</name>
<evidence type="ECO:0000256" key="8">
    <source>
        <dbReference type="ARBA" id="ARBA00022763"/>
    </source>
</evidence>
<dbReference type="GO" id="GO:0003677">
    <property type="term" value="F:DNA binding"/>
    <property type="evidence" value="ECO:0007669"/>
    <property type="project" value="UniProtKB-UniRule"/>
</dbReference>
<dbReference type="GO" id="GO:0003887">
    <property type="term" value="F:DNA-directed DNA polymerase activity"/>
    <property type="evidence" value="ECO:0007669"/>
    <property type="project" value="UniProtKB-UniRule"/>
</dbReference>
<keyword evidence="11 14" id="KW-0539">Nucleus</keyword>
<evidence type="ECO:0000256" key="2">
    <source>
        <dbReference type="ARBA" id="ARBA00008323"/>
    </source>
</evidence>
<dbReference type="InterPro" id="IPR043519">
    <property type="entry name" value="NT_sf"/>
</dbReference>